<comment type="caution">
    <text evidence="1">The sequence shown here is derived from an EMBL/GenBank/DDBJ whole genome shotgun (WGS) entry which is preliminary data.</text>
</comment>
<name>A0A9D7I883_9RHOO</name>
<evidence type="ECO:0000313" key="2">
    <source>
        <dbReference type="Proteomes" id="UP000886602"/>
    </source>
</evidence>
<dbReference type="AlphaFoldDB" id="A0A9D7I883"/>
<gene>
    <name evidence="1" type="ORF">IPJ48_13525</name>
</gene>
<reference evidence="1" key="1">
    <citation type="submission" date="2020-10" db="EMBL/GenBank/DDBJ databases">
        <title>Connecting structure to function with the recovery of over 1000 high-quality activated sludge metagenome-assembled genomes encoding full-length rRNA genes using long-read sequencing.</title>
        <authorList>
            <person name="Singleton C.M."/>
            <person name="Petriglieri F."/>
            <person name="Kristensen J.M."/>
            <person name="Kirkegaard R.H."/>
            <person name="Michaelsen T.Y."/>
            <person name="Andersen M.H."/>
            <person name="Karst S.M."/>
            <person name="Dueholm M.S."/>
            <person name="Nielsen P.H."/>
            <person name="Albertsen M."/>
        </authorList>
    </citation>
    <scope>NUCLEOTIDE SEQUENCE</scope>
    <source>
        <strain evidence="1">EsbW_18-Q3-R4-48_MAXAC.044</strain>
    </source>
</reference>
<accession>A0A9D7I883</accession>
<dbReference type="EMBL" id="JADJNC010000022">
    <property type="protein sequence ID" value="MBK7424021.1"/>
    <property type="molecule type" value="Genomic_DNA"/>
</dbReference>
<protein>
    <recommendedName>
        <fullName evidence="3">Lipoprotein</fullName>
    </recommendedName>
</protein>
<evidence type="ECO:0008006" key="3">
    <source>
        <dbReference type="Google" id="ProtNLM"/>
    </source>
</evidence>
<organism evidence="1 2">
    <name type="scientific">Candidatus Propionivibrio dominans</name>
    <dbReference type="NCBI Taxonomy" id="2954373"/>
    <lineage>
        <taxon>Bacteria</taxon>
        <taxon>Pseudomonadati</taxon>
        <taxon>Pseudomonadota</taxon>
        <taxon>Betaproteobacteria</taxon>
        <taxon>Rhodocyclales</taxon>
        <taxon>Rhodocyclaceae</taxon>
        <taxon>Propionivibrio</taxon>
    </lineage>
</organism>
<proteinExistence type="predicted"/>
<evidence type="ECO:0000313" key="1">
    <source>
        <dbReference type="EMBL" id="MBK7424021.1"/>
    </source>
</evidence>
<sequence length="147" mass="16077">MLKNVMTTALICSSSLIVTACSTEDIRGVLVGSFVDEEPMVTSIVIPASRGGEYHMHFGLLQDKRVCLLSGDIPTAPLSFFQPCEGLSGPAKISCNDGRSLNLRWFLTSCQGGYGRSDERADSRFFFGFGDSEERARDQLDKARQAD</sequence>
<dbReference type="Proteomes" id="UP000886602">
    <property type="component" value="Unassembled WGS sequence"/>
</dbReference>
<dbReference type="PROSITE" id="PS51257">
    <property type="entry name" value="PROKAR_LIPOPROTEIN"/>
    <property type="match status" value="1"/>
</dbReference>